<evidence type="ECO:0000256" key="1">
    <source>
        <dbReference type="SAM" id="Coils"/>
    </source>
</evidence>
<accession>A0A9W8ND38</accession>
<organism evidence="3 4">
    <name type="scientific">Xylaria arbuscula</name>
    <dbReference type="NCBI Taxonomy" id="114810"/>
    <lineage>
        <taxon>Eukaryota</taxon>
        <taxon>Fungi</taxon>
        <taxon>Dikarya</taxon>
        <taxon>Ascomycota</taxon>
        <taxon>Pezizomycotina</taxon>
        <taxon>Sordariomycetes</taxon>
        <taxon>Xylariomycetidae</taxon>
        <taxon>Xylariales</taxon>
        <taxon>Xylariaceae</taxon>
        <taxon>Xylaria</taxon>
    </lineage>
</organism>
<gene>
    <name evidence="3" type="ORF">NPX13_g6126</name>
</gene>
<evidence type="ECO:0000313" key="4">
    <source>
        <dbReference type="Proteomes" id="UP001148614"/>
    </source>
</evidence>
<dbReference type="VEuPathDB" id="FungiDB:F4678DRAFT_450595"/>
<feature type="region of interest" description="Disordered" evidence="2">
    <location>
        <begin position="217"/>
        <end position="272"/>
    </location>
</feature>
<comment type="caution">
    <text evidence="3">The sequence shown here is derived from an EMBL/GenBank/DDBJ whole genome shotgun (WGS) entry which is preliminary data.</text>
</comment>
<reference evidence="3" key="1">
    <citation type="submission" date="2022-07" db="EMBL/GenBank/DDBJ databases">
        <title>Genome Sequence of Xylaria arbuscula.</title>
        <authorList>
            <person name="Buettner E."/>
        </authorList>
    </citation>
    <scope>NUCLEOTIDE SEQUENCE</scope>
    <source>
        <strain evidence="3">VT107</strain>
    </source>
</reference>
<proteinExistence type="predicted"/>
<dbReference type="Proteomes" id="UP001148614">
    <property type="component" value="Unassembled WGS sequence"/>
</dbReference>
<name>A0A9W8ND38_9PEZI</name>
<dbReference type="AlphaFoldDB" id="A0A9W8ND38"/>
<sequence>MSSTVSDTDSDVGSATIHPTTFTANSNIDITAQPAVITWRTLDDDEQCLSHVTFDLHYDARSSKAFFKLRAAVALKSHQRSRNTPIFLFVHPEHIRALAVEESPCATEAAALGPETVGLRFEMSRLPSLVVPKESLAPRNQTSGKVIDSLRAIAQKATFSVYVKLPCRLLPRQKLQALCSAISRKELRSIAAHANASSLYAGAGGNLIDGDSLCSAQTTTCSKEPESTTRPLAEDPPSYDEVPAGPPSAEAPGSYKRRRLESPEAESVPQERLDRKHIEDICAQIIDSRLSQLKDDVSKQLQDLENRIIDYVDEQLIVQRRETTEEVGLQTEDKYYGLKLDLESYVREEVEEAEGRILDHLGTASFSLQLNT</sequence>
<dbReference type="EMBL" id="JANPWZ010001048">
    <property type="protein sequence ID" value="KAJ3569311.1"/>
    <property type="molecule type" value="Genomic_DNA"/>
</dbReference>
<evidence type="ECO:0000313" key="3">
    <source>
        <dbReference type="EMBL" id="KAJ3569311.1"/>
    </source>
</evidence>
<feature type="coiled-coil region" evidence="1">
    <location>
        <begin position="287"/>
        <end position="314"/>
    </location>
</feature>
<evidence type="ECO:0000256" key="2">
    <source>
        <dbReference type="SAM" id="MobiDB-lite"/>
    </source>
</evidence>
<protein>
    <submittedName>
        <fullName evidence="3">Uncharacterized protein</fullName>
    </submittedName>
</protein>
<keyword evidence="1" id="KW-0175">Coiled coil</keyword>
<keyword evidence="4" id="KW-1185">Reference proteome</keyword>